<name>A0A8A3PPH1_9HELO</name>
<gene>
    <name evidence="1" type="ORF">DSL72_006692</name>
</gene>
<evidence type="ECO:0000313" key="1">
    <source>
        <dbReference type="EMBL" id="QSZ36809.1"/>
    </source>
</evidence>
<keyword evidence="2" id="KW-1185">Reference proteome</keyword>
<accession>A0A8A3PPH1</accession>
<sequence>MRCCLDALTLGLKYSNNIDKSDGLTSLGPTNDPVGKALAIAMLKKAGDARYIEDVPAEASAATRTRLLCDEQASVYDSAESTECSFQTLRSVWQRDGAWREYDQTVHKDPTIVAIVVVEIIGWVKRRFGGSGSQLSYIRTD</sequence>
<dbReference type="EMBL" id="CP063411">
    <property type="protein sequence ID" value="QSZ36809.1"/>
    <property type="molecule type" value="Genomic_DNA"/>
</dbReference>
<evidence type="ECO:0000313" key="2">
    <source>
        <dbReference type="Proteomes" id="UP000672032"/>
    </source>
</evidence>
<reference evidence="1" key="1">
    <citation type="submission" date="2020-10" db="EMBL/GenBank/DDBJ databases">
        <title>Genome Sequence of Monilinia vaccinii-corymbosi Sheds Light on Mummy Berry Disease Infection of Blueberry and Mating Type.</title>
        <authorList>
            <person name="Yow A.G."/>
            <person name="Zhang Y."/>
            <person name="Bansal K."/>
            <person name="Eacker S.M."/>
            <person name="Sullivan S."/>
            <person name="Liachko I."/>
            <person name="Cubeta M.A."/>
            <person name="Rollins J.A."/>
            <person name="Ashrafi H."/>
        </authorList>
    </citation>
    <scope>NUCLEOTIDE SEQUENCE</scope>
    <source>
        <strain evidence="1">RL-1</strain>
    </source>
</reference>
<proteinExistence type="predicted"/>
<protein>
    <submittedName>
        <fullName evidence="1">Uncharacterized protein</fullName>
    </submittedName>
</protein>
<organism evidence="1 2">
    <name type="scientific">Monilinia vaccinii-corymbosi</name>
    <dbReference type="NCBI Taxonomy" id="61207"/>
    <lineage>
        <taxon>Eukaryota</taxon>
        <taxon>Fungi</taxon>
        <taxon>Dikarya</taxon>
        <taxon>Ascomycota</taxon>
        <taxon>Pezizomycotina</taxon>
        <taxon>Leotiomycetes</taxon>
        <taxon>Helotiales</taxon>
        <taxon>Sclerotiniaceae</taxon>
        <taxon>Monilinia</taxon>
    </lineage>
</organism>
<dbReference type="AlphaFoldDB" id="A0A8A3PPH1"/>
<dbReference type="Proteomes" id="UP000672032">
    <property type="component" value="Chromosome 7"/>
</dbReference>